<dbReference type="UniPathway" id="UPA00143"/>
<dbReference type="GO" id="GO:0016740">
    <property type="term" value="F:transferase activity"/>
    <property type="evidence" value="ECO:0007669"/>
    <property type="project" value="UniProtKB-KW"/>
</dbReference>
<dbReference type="Gene3D" id="2.60.120.260">
    <property type="entry name" value="Galactose-binding domain-like"/>
    <property type="match status" value="1"/>
</dbReference>
<protein>
    <submittedName>
        <fullName evidence="12">Uncharacterized protein</fullName>
    </submittedName>
</protein>
<dbReference type="Pfam" id="PF03256">
    <property type="entry name" value="ANAPC10"/>
    <property type="match status" value="1"/>
</dbReference>
<dbReference type="Pfam" id="PF00569">
    <property type="entry name" value="ZZ"/>
    <property type="match status" value="1"/>
</dbReference>
<dbReference type="PROSITE" id="PS51284">
    <property type="entry name" value="DOC"/>
    <property type="match status" value="1"/>
</dbReference>
<sequence length="760" mass="82250">YKREIYGDQVVWQTPSQEPDTQIAPSAPLTAGSVHNGIRCDGCGISPLVGPRFRCKTCEAFNYCEICFYLRISHRRHHFNRIAEPGSAAVFAGKPGRHKKSQEKRGDSPSPLFDDWSQCVRTLAVSSRDAFAHRMVDHSGGFWQSCGPLGKHWIRLEIQPDVMIHLLQMTVDPSDSTYVPSLVVVSGGDTFSSMTNLATINVLETDTTVTLLSDVREYFACIEIAIRSCRNFGVDCKIHGLRIVGYKKKQDCKSFSEDMWEEEEDDDVEIEVVLDDDPLDDKGISLRGMAMDMARDAEMSAFLASDWEEDGMLTLRSHAQPLMASLAPKGRSRVYVWGLNDKDQLGGLKGSKVKTPVLSDVLSSLRPSHIAGGSKSLFVVSHDGKVYSCGEGTNGRLGLGHRSNVASPRQITSLNQYVVCKVAVHSGGKHALALTVDGKVFSWGEGDDGKLGHGSCLSIHSPRLIEALRTKRIRDVACGSSHSAAVTASGELYTWGLGEYGRLGHGDLVSQFRPKRVRALAGLRVIQVACGSRDAQTLALTLDGSVFSWGDGDFGKLGRGGSEGCTLPRNIERLNGQGVIQVECGAQFSLALTEAGEVWTWGKGDYFRLGHGSDRHARRPIKVEGALLGRRVVQVAVGALHCLAVTDDGQVFAWGDNDHGQQGNGTTAVNRRPAPVRGLEGVKITHVACGSSHSIAWTVEEEGPEAGRKASSSETIASHSARVPFADFVPPSRDPVAFAVERDPLGSAMLGMSVGVSEEE</sequence>
<dbReference type="InterPro" id="IPR009091">
    <property type="entry name" value="RCC1/BLIP-II"/>
</dbReference>
<evidence type="ECO:0000256" key="5">
    <source>
        <dbReference type="ARBA" id="ARBA00022771"/>
    </source>
</evidence>
<evidence type="ECO:0000313" key="13">
    <source>
        <dbReference type="Proteomes" id="UP000792457"/>
    </source>
</evidence>
<comment type="caution">
    <text evidence="12">The sequence shown here is derived from an EMBL/GenBank/DDBJ whole genome shotgun (WGS) entry which is preliminary data.</text>
</comment>
<evidence type="ECO:0000256" key="3">
    <source>
        <dbReference type="ARBA" id="ARBA00022723"/>
    </source>
</evidence>
<feature type="non-terminal residue" evidence="12">
    <location>
        <position position="760"/>
    </location>
</feature>
<keyword evidence="4" id="KW-0677">Repeat</keyword>
<dbReference type="OrthoDB" id="239701at2759"/>
<keyword evidence="5 7" id="KW-0863">Zinc-finger</keyword>
<accession>A0A8K0KJP9</accession>
<dbReference type="InterPro" id="IPR043145">
    <property type="entry name" value="Znf_ZZ_sf"/>
</dbReference>
<dbReference type="AlphaFoldDB" id="A0A8K0KJP9"/>
<feature type="repeat" description="RCC1" evidence="8">
    <location>
        <begin position="544"/>
        <end position="595"/>
    </location>
</feature>
<keyword evidence="6" id="KW-0862">Zinc</keyword>
<reference evidence="12" key="1">
    <citation type="submission" date="2013-04" db="EMBL/GenBank/DDBJ databases">
        <authorList>
            <person name="Qu J."/>
            <person name="Murali S.C."/>
            <person name="Bandaranaike D."/>
            <person name="Bellair M."/>
            <person name="Blankenburg K."/>
            <person name="Chao H."/>
            <person name="Dinh H."/>
            <person name="Doddapaneni H."/>
            <person name="Downs B."/>
            <person name="Dugan-Rocha S."/>
            <person name="Elkadiri S."/>
            <person name="Gnanaolivu R.D."/>
            <person name="Hernandez B."/>
            <person name="Javaid M."/>
            <person name="Jayaseelan J.C."/>
            <person name="Lee S."/>
            <person name="Li M."/>
            <person name="Ming W."/>
            <person name="Munidasa M."/>
            <person name="Muniz J."/>
            <person name="Nguyen L."/>
            <person name="Ongeri F."/>
            <person name="Osuji N."/>
            <person name="Pu L.-L."/>
            <person name="Puazo M."/>
            <person name="Qu C."/>
            <person name="Quiroz J."/>
            <person name="Raj R."/>
            <person name="Weissenberger G."/>
            <person name="Xin Y."/>
            <person name="Zou X."/>
            <person name="Han Y."/>
            <person name="Richards S."/>
            <person name="Worley K."/>
            <person name="Muzny D."/>
            <person name="Gibbs R."/>
        </authorList>
    </citation>
    <scope>NUCLEOTIDE SEQUENCE</scope>
    <source>
        <strain evidence="12">Sampled in the wild</strain>
    </source>
</reference>
<feature type="repeat" description="RCC1" evidence="8">
    <location>
        <begin position="438"/>
        <end position="489"/>
    </location>
</feature>
<dbReference type="Gene3D" id="2.130.10.30">
    <property type="entry name" value="Regulator of chromosome condensation 1/beta-lactamase-inhibitor protein II"/>
    <property type="match status" value="1"/>
</dbReference>
<evidence type="ECO:0000256" key="1">
    <source>
        <dbReference type="ARBA" id="ARBA00004906"/>
    </source>
</evidence>
<evidence type="ECO:0000256" key="4">
    <source>
        <dbReference type="ARBA" id="ARBA00022737"/>
    </source>
</evidence>
<evidence type="ECO:0000256" key="8">
    <source>
        <dbReference type="PROSITE-ProRule" id="PRU00235"/>
    </source>
</evidence>
<feature type="non-terminal residue" evidence="12">
    <location>
        <position position="1"/>
    </location>
</feature>
<dbReference type="Proteomes" id="UP000792457">
    <property type="component" value="Unassembled WGS sequence"/>
</dbReference>
<keyword evidence="2" id="KW-0808">Transferase</keyword>
<organism evidence="12 13">
    <name type="scientific">Ladona fulva</name>
    <name type="common">Scarce chaser dragonfly</name>
    <name type="synonym">Libellula fulva</name>
    <dbReference type="NCBI Taxonomy" id="123851"/>
    <lineage>
        <taxon>Eukaryota</taxon>
        <taxon>Metazoa</taxon>
        <taxon>Ecdysozoa</taxon>
        <taxon>Arthropoda</taxon>
        <taxon>Hexapoda</taxon>
        <taxon>Insecta</taxon>
        <taxon>Pterygota</taxon>
        <taxon>Palaeoptera</taxon>
        <taxon>Odonata</taxon>
        <taxon>Epiprocta</taxon>
        <taxon>Anisoptera</taxon>
        <taxon>Libelluloidea</taxon>
        <taxon>Libellulidae</taxon>
        <taxon>Ladona</taxon>
    </lineage>
</organism>
<dbReference type="Gene3D" id="3.30.60.90">
    <property type="match status" value="1"/>
</dbReference>
<dbReference type="CDD" id="cd08664">
    <property type="entry name" value="APC10-HERC2"/>
    <property type="match status" value="1"/>
</dbReference>
<dbReference type="InterPro" id="IPR008979">
    <property type="entry name" value="Galactose-bd-like_sf"/>
</dbReference>
<dbReference type="GO" id="GO:0016567">
    <property type="term" value="P:protein ubiquitination"/>
    <property type="evidence" value="ECO:0007669"/>
    <property type="project" value="UniProtKB-UniPathway"/>
</dbReference>
<feature type="repeat" description="RCC1" evidence="8">
    <location>
        <begin position="384"/>
        <end position="437"/>
    </location>
</feature>
<dbReference type="SUPFAM" id="SSF57850">
    <property type="entry name" value="RING/U-box"/>
    <property type="match status" value="1"/>
</dbReference>
<reference evidence="12" key="2">
    <citation type="submission" date="2017-10" db="EMBL/GenBank/DDBJ databases">
        <title>Ladona fulva Genome sequencing and assembly.</title>
        <authorList>
            <person name="Murali S."/>
            <person name="Richards S."/>
            <person name="Bandaranaike D."/>
            <person name="Bellair M."/>
            <person name="Blankenburg K."/>
            <person name="Chao H."/>
            <person name="Dinh H."/>
            <person name="Doddapaneni H."/>
            <person name="Dugan-Rocha S."/>
            <person name="Elkadiri S."/>
            <person name="Gnanaolivu R."/>
            <person name="Hernandez B."/>
            <person name="Skinner E."/>
            <person name="Javaid M."/>
            <person name="Lee S."/>
            <person name="Li M."/>
            <person name="Ming W."/>
            <person name="Munidasa M."/>
            <person name="Muniz J."/>
            <person name="Nguyen L."/>
            <person name="Hughes D."/>
            <person name="Osuji N."/>
            <person name="Pu L.-L."/>
            <person name="Puazo M."/>
            <person name="Qu C."/>
            <person name="Quiroz J."/>
            <person name="Raj R."/>
            <person name="Weissenberger G."/>
            <person name="Xin Y."/>
            <person name="Zou X."/>
            <person name="Han Y."/>
            <person name="Worley K."/>
            <person name="Muzny D."/>
            <person name="Gibbs R."/>
        </authorList>
    </citation>
    <scope>NUCLEOTIDE SEQUENCE</scope>
    <source>
        <strain evidence="12">Sampled in the wild</strain>
    </source>
</reference>
<dbReference type="InterPro" id="IPR000433">
    <property type="entry name" value="Znf_ZZ"/>
</dbReference>
<dbReference type="InterPro" id="IPR037976">
    <property type="entry name" value="HERC2_APC10"/>
</dbReference>
<dbReference type="InterPro" id="IPR051625">
    <property type="entry name" value="Signaling_Regulatory_Domain"/>
</dbReference>
<evidence type="ECO:0000259" key="10">
    <source>
        <dbReference type="PROSITE" id="PS50135"/>
    </source>
</evidence>
<dbReference type="PROSITE" id="PS50135">
    <property type="entry name" value="ZF_ZZ_2"/>
    <property type="match status" value="1"/>
</dbReference>
<dbReference type="GO" id="GO:0008270">
    <property type="term" value="F:zinc ion binding"/>
    <property type="evidence" value="ECO:0007669"/>
    <property type="project" value="UniProtKB-KW"/>
</dbReference>
<dbReference type="EMBL" id="KZ308883">
    <property type="protein sequence ID" value="KAG8235151.1"/>
    <property type="molecule type" value="Genomic_DNA"/>
</dbReference>
<comment type="pathway">
    <text evidence="1">Protein modification; protein ubiquitination.</text>
</comment>
<dbReference type="InterPro" id="IPR004939">
    <property type="entry name" value="APC_su10/DOC_dom"/>
</dbReference>
<feature type="domain" description="ZZ-type" evidence="10">
    <location>
        <begin position="35"/>
        <end position="87"/>
    </location>
</feature>
<dbReference type="SUPFAM" id="SSF49785">
    <property type="entry name" value="Galactose-binding domain-like"/>
    <property type="match status" value="1"/>
</dbReference>
<feature type="region of interest" description="Disordered" evidence="9">
    <location>
        <begin position="90"/>
        <end position="111"/>
    </location>
</feature>
<evidence type="ECO:0000259" key="11">
    <source>
        <dbReference type="PROSITE" id="PS51284"/>
    </source>
</evidence>
<dbReference type="FunFam" id="2.130.10.30:FF:000004">
    <property type="entry name" value="E3 ubiquitin-protein ligase HERC2 isoform X2"/>
    <property type="match status" value="1"/>
</dbReference>
<name>A0A8K0KJP9_LADFU</name>
<dbReference type="Pfam" id="PF25390">
    <property type="entry name" value="WD40_RLD"/>
    <property type="match status" value="1"/>
</dbReference>
<keyword evidence="13" id="KW-1185">Reference proteome</keyword>
<evidence type="ECO:0000256" key="7">
    <source>
        <dbReference type="PROSITE-ProRule" id="PRU00228"/>
    </source>
</evidence>
<feature type="repeat" description="RCC1" evidence="8">
    <location>
        <begin position="332"/>
        <end position="383"/>
    </location>
</feature>
<feature type="repeat" description="RCC1" evidence="8">
    <location>
        <begin position="490"/>
        <end position="541"/>
    </location>
</feature>
<evidence type="ECO:0000313" key="12">
    <source>
        <dbReference type="EMBL" id="KAG8235151.1"/>
    </source>
</evidence>
<dbReference type="SMART" id="SM01337">
    <property type="entry name" value="APC10"/>
    <property type="match status" value="1"/>
</dbReference>
<feature type="repeat" description="RCC1" evidence="8">
    <location>
        <begin position="596"/>
        <end position="648"/>
    </location>
</feature>
<evidence type="ECO:0000256" key="2">
    <source>
        <dbReference type="ARBA" id="ARBA00022679"/>
    </source>
</evidence>
<dbReference type="PANTHER" id="PTHR22872:SF2">
    <property type="entry name" value="INHIBITOR OF BRUTON TYROSINE KINASE"/>
    <property type="match status" value="1"/>
</dbReference>
<gene>
    <name evidence="12" type="ORF">J437_LFUL015191</name>
</gene>
<dbReference type="PROSITE" id="PS00626">
    <property type="entry name" value="RCC1_2"/>
    <property type="match status" value="1"/>
</dbReference>
<evidence type="ECO:0000256" key="9">
    <source>
        <dbReference type="SAM" id="MobiDB-lite"/>
    </source>
</evidence>
<dbReference type="InterPro" id="IPR058923">
    <property type="entry name" value="RCC1-like_dom"/>
</dbReference>
<dbReference type="SUPFAM" id="SSF50985">
    <property type="entry name" value="RCC1/BLIP-II"/>
    <property type="match status" value="1"/>
</dbReference>
<dbReference type="PROSITE" id="PS50012">
    <property type="entry name" value="RCC1_3"/>
    <property type="match status" value="7"/>
</dbReference>
<dbReference type="PRINTS" id="PR00633">
    <property type="entry name" value="RCCNDNSATION"/>
</dbReference>
<evidence type="ECO:0000256" key="6">
    <source>
        <dbReference type="ARBA" id="ARBA00022833"/>
    </source>
</evidence>
<feature type="domain" description="DOC" evidence="11">
    <location>
        <begin position="91"/>
        <end position="270"/>
    </location>
</feature>
<dbReference type="InterPro" id="IPR000408">
    <property type="entry name" value="Reg_chr_condens"/>
</dbReference>
<proteinExistence type="predicted"/>
<keyword evidence="3" id="KW-0479">Metal-binding</keyword>
<feature type="repeat" description="RCC1" evidence="8">
    <location>
        <begin position="649"/>
        <end position="700"/>
    </location>
</feature>
<dbReference type="PANTHER" id="PTHR22872">
    <property type="entry name" value="BTK-BINDING PROTEIN-RELATED"/>
    <property type="match status" value="1"/>
</dbReference>